<feature type="domain" description="PRANC" evidence="4">
    <location>
        <begin position="502"/>
        <end position="588"/>
    </location>
</feature>
<keyword evidence="2 3" id="KW-0040">ANK repeat</keyword>
<dbReference type="EMBL" id="HQ420899">
    <property type="protein sequence ID" value="ADZ30606.1"/>
    <property type="molecule type" value="Genomic_DNA"/>
</dbReference>
<dbReference type="PANTHER" id="PTHR24123">
    <property type="entry name" value="ANKYRIN REPEAT-CONTAINING"/>
    <property type="match status" value="1"/>
</dbReference>
<feature type="repeat" description="ANK" evidence="3">
    <location>
        <begin position="248"/>
        <end position="282"/>
    </location>
</feature>
<dbReference type="PANTHER" id="PTHR24123:SF33">
    <property type="entry name" value="PROTEIN HOS4"/>
    <property type="match status" value="1"/>
</dbReference>
<dbReference type="SMART" id="SM00248">
    <property type="entry name" value="ANK"/>
    <property type="match status" value="7"/>
</dbReference>
<dbReference type="Proteomes" id="UP000101490">
    <property type="component" value="Segment"/>
</dbReference>
<accession>G0XXE4</accession>
<dbReference type="InterPro" id="IPR002110">
    <property type="entry name" value="Ankyrin_rpt"/>
</dbReference>
<reference evidence="5 6" key="1">
    <citation type="journal article" date="2011" name="PLoS ONE">
        <title>Chasing Jenner's Vaccine: Revisiting Cowpox Virus Classification.</title>
        <authorList>
            <person name="Carroll D.S."/>
            <person name="Emerson G.L."/>
            <person name="Li Y."/>
            <person name="Sammons S."/>
            <person name="Olson V."/>
            <person name="Frace M."/>
            <person name="Nakazawa Y."/>
            <person name="Czerny C.P."/>
            <person name="Tryland M."/>
            <person name="Kolodziejek J."/>
            <person name="Nowotny N."/>
            <person name="Olsen-Rasmussen M."/>
            <person name="Khristova M."/>
            <person name="Govil D."/>
            <person name="Karem K."/>
            <person name="Damon I.K."/>
            <person name="Meyer H."/>
        </authorList>
    </citation>
    <scope>NUCLEOTIDE SEQUENCE [LARGE SCALE GENOMIC DNA]</scope>
    <source>
        <strain evidence="5">Norway_1994_MAN</strain>
    </source>
</reference>
<organism evidence="5 6">
    <name type="scientific">Cowpox virus</name>
    <name type="common">CPV</name>
    <dbReference type="NCBI Taxonomy" id="10243"/>
    <lineage>
        <taxon>Viruses</taxon>
        <taxon>Varidnaviria</taxon>
        <taxon>Bamfordvirae</taxon>
        <taxon>Nucleocytoviricota</taxon>
        <taxon>Pokkesviricetes</taxon>
        <taxon>Chitovirales</taxon>
        <taxon>Poxviridae</taxon>
        <taxon>Chordopoxvirinae</taxon>
        <taxon>Orthopoxvirus</taxon>
        <taxon>Orthopoxvirus cowpox</taxon>
    </lineage>
</organism>
<dbReference type="Gene3D" id="1.25.40.20">
    <property type="entry name" value="Ankyrin repeat-containing domain"/>
    <property type="match status" value="2"/>
</dbReference>
<organismHost>
    <name type="scientific">Homo sapiens</name>
    <name type="common">Human</name>
    <dbReference type="NCBI Taxonomy" id="9606"/>
</organismHost>
<sequence>MIRVLEYFPNKSSKYCINYEKLCYAIMMQRCLMTILDFISSEMSSESFIITMFNNNSSTNIDNMCHLYFKYVEVCPSSLLFRLFVECCDINKLVEGTTPLHCYLMNEGFESSVLKNLLKEYGMNTFNVRDSDGHIPLHKYLTHDKVENDIFDMLSDSIDSFSEYKNILIHYIYSRLDSKPINYYVLYKLLRKGADTNYADDRGNTFLHYFCIYMSAYEKMSFNKMHREKKFIKELVKYGADINKVNNIGNTPLHNYVSQYDHRPSIIFTLLSLGADLTIQNNDRLTPIMEYIKCEDIEYNTLLMLINWYESKYKKLEKEEGQHLLYLFIRHNNSNDLNILSYLLKKFDMKNDEYYNDITPLHNACIACNVDIMSYLVYIGCNINLPTKDKSIFDIISTQPDNIIYRNCIIYHLIRNGLDISLSVIKSLLSIIPYLPTDYYVRYIITYCILINNNFIKEYNNQCLNHNYRELFVNFITFDYIDNIVSDCVNDINRLKQENYYNILRYEDIKYYNLVNDIYVTNKTFPMYTDIIENCNVRMKRKYKLINTVIDKIYSISSVDNNKLSLLPPEIIREIISKLSEYDLNTILYGRNHLKHYYKFN</sequence>
<dbReference type="InterPro" id="IPR036770">
    <property type="entry name" value="Ankyrin_rpt-contain_sf"/>
</dbReference>
<organismHost>
    <name type="scientific">Microtus agrestis</name>
    <name type="common">Short-tailed field vole</name>
    <dbReference type="NCBI Taxonomy" id="29092"/>
</organismHost>
<evidence type="ECO:0000313" key="6">
    <source>
        <dbReference type="Proteomes" id="UP000101490"/>
    </source>
</evidence>
<evidence type="ECO:0000256" key="2">
    <source>
        <dbReference type="ARBA" id="ARBA00023043"/>
    </source>
</evidence>
<organismHost>
    <name type="scientific">Bos taurus</name>
    <name type="common">Bovine</name>
    <dbReference type="NCBI Taxonomy" id="9913"/>
</organismHost>
<organismHost>
    <name type="scientific">Loxodonta africana</name>
    <name type="common">African elephant</name>
    <dbReference type="NCBI Taxonomy" id="9785"/>
</organismHost>
<evidence type="ECO:0000313" key="5">
    <source>
        <dbReference type="EMBL" id="ADZ30606.1"/>
    </source>
</evidence>
<organismHost>
    <name type="scientific">Myodes glareolus</name>
    <name type="common">Bank vole</name>
    <name type="synonym">Clethrionomys glareolus</name>
    <dbReference type="NCBI Taxonomy" id="447135"/>
</organismHost>
<name>G0XXE4_COWPX</name>
<organismHost>
    <name type="scientific">Apodemus sylvaticus</name>
    <name type="common">European woodmouse</name>
    <dbReference type="NCBI Taxonomy" id="10129"/>
</organismHost>
<organismHost>
    <name type="scientific">Mus musculus</name>
    <name type="common">Mouse</name>
    <dbReference type="NCBI Taxonomy" id="10090"/>
</organismHost>
<evidence type="ECO:0000256" key="3">
    <source>
        <dbReference type="PROSITE-ProRule" id="PRU00023"/>
    </source>
</evidence>
<dbReference type="InterPro" id="IPR051165">
    <property type="entry name" value="Multifunctional_ANK_Repeat"/>
</dbReference>
<organismHost>
    <name type="scientific">Felis catus</name>
    <name type="common">Cat</name>
    <name type="synonym">Felis silvestris catus</name>
    <dbReference type="NCBI Taxonomy" id="9685"/>
</organismHost>
<gene>
    <name evidence="5" type="ORF">CPXV_NOR1994_MAN_207</name>
</gene>
<dbReference type="Pfam" id="PF09372">
    <property type="entry name" value="PRANC"/>
    <property type="match status" value="1"/>
</dbReference>
<keyword evidence="1" id="KW-0677">Repeat</keyword>
<dbReference type="Pfam" id="PF00023">
    <property type="entry name" value="Ank"/>
    <property type="match status" value="1"/>
</dbReference>
<dbReference type="SUPFAM" id="SSF48403">
    <property type="entry name" value="Ankyrin repeat"/>
    <property type="match status" value="1"/>
</dbReference>
<dbReference type="Pfam" id="PF12796">
    <property type="entry name" value="Ank_2"/>
    <property type="match status" value="1"/>
</dbReference>
<dbReference type="PROSITE" id="PS50088">
    <property type="entry name" value="ANK_REPEAT"/>
    <property type="match status" value="2"/>
</dbReference>
<protein>
    <submittedName>
        <fullName evidence="5">Ankyrin repeat-containing protein</fullName>
    </submittedName>
</protein>
<proteinExistence type="predicted"/>
<evidence type="ECO:0000256" key="1">
    <source>
        <dbReference type="ARBA" id="ARBA00022737"/>
    </source>
</evidence>
<evidence type="ECO:0000259" key="4">
    <source>
        <dbReference type="Pfam" id="PF09372"/>
    </source>
</evidence>
<feature type="repeat" description="ANK" evidence="3">
    <location>
        <begin position="356"/>
        <end position="388"/>
    </location>
</feature>
<dbReference type="InterPro" id="IPR018272">
    <property type="entry name" value="PRANC_domain"/>
</dbReference>